<evidence type="ECO:0000313" key="1">
    <source>
        <dbReference type="EMBL" id="KAI4371959.1"/>
    </source>
</evidence>
<gene>
    <name evidence="1" type="ORF">MLD38_010248</name>
</gene>
<dbReference type="Proteomes" id="UP001057402">
    <property type="component" value="Chromosome 4"/>
</dbReference>
<evidence type="ECO:0000313" key="2">
    <source>
        <dbReference type="Proteomes" id="UP001057402"/>
    </source>
</evidence>
<name>A0ACB9R2R9_9MYRT</name>
<protein>
    <submittedName>
        <fullName evidence="1">Uncharacterized protein</fullName>
    </submittedName>
</protein>
<organism evidence="1 2">
    <name type="scientific">Melastoma candidum</name>
    <dbReference type="NCBI Taxonomy" id="119954"/>
    <lineage>
        <taxon>Eukaryota</taxon>
        <taxon>Viridiplantae</taxon>
        <taxon>Streptophyta</taxon>
        <taxon>Embryophyta</taxon>
        <taxon>Tracheophyta</taxon>
        <taxon>Spermatophyta</taxon>
        <taxon>Magnoliopsida</taxon>
        <taxon>eudicotyledons</taxon>
        <taxon>Gunneridae</taxon>
        <taxon>Pentapetalae</taxon>
        <taxon>rosids</taxon>
        <taxon>malvids</taxon>
        <taxon>Myrtales</taxon>
        <taxon>Melastomataceae</taxon>
        <taxon>Melastomatoideae</taxon>
        <taxon>Melastomateae</taxon>
        <taxon>Melastoma</taxon>
    </lineage>
</organism>
<sequence>MEQVRWLIRDVTTCAQDGLAVNIGEASFRAALNLLSNTVFSVNLEGSVGCSRIGELKEIVTNIMTEVGSPNIADFFPALKRWDPQGRKRRLEVCFGRMFDIFDEMMEKRMEGRGKKGWQRKDDVLEMLLDICQDEDEEAVDLVLIKHMFLDVFAAGTDTTSSTLEWVMTELLRSREKLYKAQSEVRDVIARGNLVEESDYPHLPYLQAVIKETFRLHPPAPFLLPRIAGEEKLVGTPEGGPPWNMGAAGWSFVVGRCRQAWTRRGRLWFADAGSGGDAVVGEVRRRGAGCHRRVWGVLLSPWSIGKWDLHRLICRGRSSGSLWVSCRRVRRKREERGVVVAAQPWDAGRRVPLPWVAGESVAGGRLEEIRVVEGWRSAGAEEGLPPPGRSRGTMTVSFGEWARHQSWC</sequence>
<comment type="caution">
    <text evidence="1">The sequence shown here is derived from an EMBL/GenBank/DDBJ whole genome shotgun (WGS) entry which is preliminary data.</text>
</comment>
<reference evidence="2" key="1">
    <citation type="journal article" date="2023" name="Front. Plant Sci.">
        <title>Chromosomal-level genome assembly of Melastoma candidum provides insights into trichome evolution.</title>
        <authorList>
            <person name="Zhong Y."/>
            <person name="Wu W."/>
            <person name="Sun C."/>
            <person name="Zou P."/>
            <person name="Liu Y."/>
            <person name="Dai S."/>
            <person name="Zhou R."/>
        </authorList>
    </citation>
    <scope>NUCLEOTIDE SEQUENCE [LARGE SCALE GENOMIC DNA]</scope>
</reference>
<accession>A0ACB9R2R9</accession>
<proteinExistence type="predicted"/>
<keyword evidence="2" id="KW-1185">Reference proteome</keyword>
<dbReference type="EMBL" id="CM042883">
    <property type="protein sequence ID" value="KAI4371959.1"/>
    <property type="molecule type" value="Genomic_DNA"/>
</dbReference>